<dbReference type="Proteomes" id="UP000190409">
    <property type="component" value="Unassembled WGS sequence"/>
</dbReference>
<dbReference type="EMBL" id="MUYF01000003">
    <property type="protein sequence ID" value="OOL80940.1"/>
    <property type="molecule type" value="Genomic_DNA"/>
</dbReference>
<protein>
    <recommendedName>
        <fullName evidence="3">Glycosyltransferase 2-like domain-containing protein</fullName>
    </recommendedName>
</protein>
<dbReference type="Gene3D" id="3.90.550.10">
    <property type="entry name" value="Spore Coat Polysaccharide Biosynthesis Protein SpsA, Chain A"/>
    <property type="match status" value="1"/>
</dbReference>
<proteinExistence type="predicted"/>
<name>A0A1S8KMK9_9LACT</name>
<dbReference type="InterPro" id="IPR029044">
    <property type="entry name" value="Nucleotide-diphossugar_trans"/>
</dbReference>
<gene>
    <name evidence="1" type="ORF">BWX42_03450</name>
</gene>
<evidence type="ECO:0000313" key="2">
    <source>
        <dbReference type="Proteomes" id="UP000190409"/>
    </source>
</evidence>
<evidence type="ECO:0000313" key="1">
    <source>
        <dbReference type="EMBL" id="OOL80940.1"/>
    </source>
</evidence>
<reference evidence="1 2" key="1">
    <citation type="submission" date="2017-01" db="EMBL/GenBank/DDBJ databases">
        <title>Complete Genome Sequence of Dolosigranulum pigrum isolated from a Patient with interstitial lung disease.</title>
        <authorList>
            <person name="Mukhopadhyay R."/>
            <person name="Joaquin J."/>
            <person name="Hogue R."/>
            <person name="Fitzgerald S."/>
            <person name="Jospin G."/>
            <person name="Eisen J.A."/>
            <person name="Chaturvedi V."/>
        </authorList>
    </citation>
    <scope>NUCLEOTIDE SEQUENCE [LARGE SCALE GENOMIC DNA]</scope>
    <source>
        <strain evidence="1 2">15S00348</strain>
    </source>
</reference>
<organism evidence="1 2">
    <name type="scientific">Dolosigranulum pigrum</name>
    <dbReference type="NCBI Taxonomy" id="29394"/>
    <lineage>
        <taxon>Bacteria</taxon>
        <taxon>Bacillati</taxon>
        <taxon>Bacillota</taxon>
        <taxon>Bacilli</taxon>
        <taxon>Lactobacillales</taxon>
        <taxon>Carnobacteriaceae</taxon>
        <taxon>Dolosigranulum</taxon>
    </lineage>
</organism>
<accession>A0A1S8KMK9</accession>
<evidence type="ECO:0008006" key="3">
    <source>
        <dbReference type="Google" id="ProtNLM"/>
    </source>
</evidence>
<comment type="caution">
    <text evidence="1">The sequence shown here is derived from an EMBL/GenBank/DDBJ whole genome shotgun (WGS) entry which is preliminary data.</text>
</comment>
<dbReference type="AlphaFoldDB" id="A0A1S8KMK9"/>
<sequence>MNDSIEMLISTMNTDSQSLVKKMNIQTNAIVINQTNQVKYNMFHLDKNTIQEYQFNERGIGLSRNNALLRATADICMMADDDMVYVDNYPDLVKSEYEKYPDADMILFNVRIHDEKGTHEKVDQNGKVHYFNSLRYGTVTFSFRRDSVIRHNIFFSQLFGGAKYGNGEDSIFLWDCLKANMNIRKSTKIIADVYNEESTWFKGFDEKFFLDRGALYRALSKRFYKLLIWQYAIRKRHTFPENMSVFESIQLMLRGAKTFSQ</sequence>
<dbReference type="SUPFAM" id="SSF53448">
    <property type="entry name" value="Nucleotide-diphospho-sugar transferases"/>
    <property type="match status" value="1"/>
</dbReference>
<dbReference type="CDD" id="cd00761">
    <property type="entry name" value="Glyco_tranf_GTA_type"/>
    <property type="match status" value="1"/>
</dbReference>